<dbReference type="PANTHER" id="PTHR33067">
    <property type="entry name" value="RNA-DIRECTED DNA POLYMERASE-RELATED"/>
    <property type="match status" value="1"/>
</dbReference>
<dbReference type="InterPro" id="IPR021109">
    <property type="entry name" value="Peptidase_aspartic_dom_sf"/>
</dbReference>
<dbReference type="Gene3D" id="2.40.70.10">
    <property type="entry name" value="Acid Proteases"/>
    <property type="match status" value="1"/>
</dbReference>
<organism evidence="1 2">
    <name type="scientific">Theobroma cacao</name>
    <name type="common">Cacao</name>
    <name type="synonym">Cocoa</name>
    <dbReference type="NCBI Taxonomy" id="3641"/>
    <lineage>
        <taxon>Eukaryota</taxon>
        <taxon>Viridiplantae</taxon>
        <taxon>Streptophyta</taxon>
        <taxon>Embryophyta</taxon>
        <taxon>Tracheophyta</taxon>
        <taxon>Spermatophyta</taxon>
        <taxon>Magnoliopsida</taxon>
        <taxon>eudicotyledons</taxon>
        <taxon>Gunneridae</taxon>
        <taxon>Pentapetalae</taxon>
        <taxon>rosids</taxon>
        <taxon>malvids</taxon>
        <taxon>Malvales</taxon>
        <taxon>Malvaceae</taxon>
        <taxon>Byttnerioideae</taxon>
        <taxon>Theobroma</taxon>
    </lineage>
</organism>
<dbReference type="GeneID" id="108663240"/>
<dbReference type="Gramene" id="Tc09v2_t014710.1">
    <property type="protein sequence ID" value="Tc09v2_p014710.1"/>
    <property type="gene ID" value="Tc09v2_g014710"/>
</dbReference>
<dbReference type="CDD" id="cd00303">
    <property type="entry name" value="retropepsin_like"/>
    <property type="match status" value="1"/>
</dbReference>
<accession>A0AB32WX65</accession>
<sequence length="165" mass="18478">MPLSIARNLGLNKIQPTIASLQLANRTIRYLVGIIEDALVKVRKLYIPVDFIVLETEDDIQIPLILGRPFLATTRANIDVKNGKITFKVGEEKVVFNLFNATNYPYIDSCYKVDLVNEGKSKSIPPPSTKQVPILKTKPPPPSSYLDFVVGQQVVFFDSQLHLLP</sequence>
<dbReference type="RefSeq" id="XP_017982314.1">
    <property type="nucleotide sequence ID" value="XM_018126825.1"/>
</dbReference>
<protein>
    <submittedName>
        <fullName evidence="2">Uncharacterized protein LOC108663240</fullName>
    </submittedName>
</protein>
<evidence type="ECO:0000313" key="2">
    <source>
        <dbReference type="RefSeq" id="XP_017982314.1"/>
    </source>
</evidence>
<dbReference type="PANTHER" id="PTHR33067:SF31">
    <property type="entry name" value="RNA-DIRECTED DNA POLYMERASE"/>
    <property type="match status" value="1"/>
</dbReference>
<name>A0AB32WX65_THECC</name>
<dbReference type="Proteomes" id="UP000694886">
    <property type="component" value="Chromosome 9"/>
</dbReference>
<reference evidence="2" key="2">
    <citation type="submission" date="2025-08" db="UniProtKB">
        <authorList>
            <consortium name="RefSeq"/>
        </authorList>
    </citation>
    <scope>IDENTIFICATION</scope>
</reference>
<proteinExistence type="predicted"/>
<gene>
    <name evidence="2" type="primary">LOC108663240</name>
</gene>
<evidence type="ECO:0000313" key="1">
    <source>
        <dbReference type="Proteomes" id="UP000694886"/>
    </source>
</evidence>
<dbReference type="KEGG" id="tcc:108663240"/>
<dbReference type="AlphaFoldDB" id="A0AB32WX65"/>
<reference evidence="1" key="1">
    <citation type="journal article" date="1997" name="Nucleic Acids Res.">
        <title>tRNAscan-SE: a program for improved detection of transfer RNA genes in genomic sequence.</title>
        <authorList>
            <person name="Lowe T.M."/>
            <person name="Eddy S.R."/>
        </authorList>
    </citation>
    <scope>NUCLEOTIDE SEQUENCE [LARGE SCALE GENOMIC DNA]</scope>
    <source>
        <strain evidence="1">r\B97-61/B2</strain>
    </source>
</reference>